<comment type="caution">
    <text evidence="2">The sequence shown here is derived from an EMBL/GenBank/DDBJ whole genome shotgun (WGS) entry which is preliminary data.</text>
</comment>
<dbReference type="Pfam" id="PF20434">
    <property type="entry name" value="BD-FAE"/>
    <property type="match status" value="1"/>
</dbReference>
<keyword evidence="2" id="KW-0378">Hydrolase</keyword>
<dbReference type="OrthoDB" id="9794725at2"/>
<sequence>MQIVKKMLNQHSYYKGFMQDRPGQQGQTTFPTIVIVPGGSYTHIPEAQAESVALTFFAKGFNAVYLRYSFVGEVTPLLPAPIVELGQTISQLKQNPDWPIDANAVIPFGMSVGGHIVALYNDYWSSSWLSEATGATASVLEPAGAILGYPVISPLLGFPKDEKTIAQWTDDPTKYAAEQHVTVKNKPVFAWVTNEDQAVPVTNTLSYVQESYNHNLPLELHVFNHGPHGLALANNVTAWKPGTDLPHVAHWLPLAIEWINDLLDK</sequence>
<organism evidence="2 3">
    <name type="scientific">Furfurilactobacillus milii</name>
    <dbReference type="NCBI Taxonomy" id="2888272"/>
    <lineage>
        <taxon>Bacteria</taxon>
        <taxon>Bacillati</taxon>
        <taxon>Bacillota</taxon>
        <taxon>Bacilli</taxon>
        <taxon>Lactobacillales</taxon>
        <taxon>Lactobacillaceae</taxon>
        <taxon>Furfurilactobacillus</taxon>
    </lineage>
</organism>
<dbReference type="InterPro" id="IPR049492">
    <property type="entry name" value="BD-FAE-like_dom"/>
</dbReference>
<dbReference type="EMBL" id="WEZQ01000002">
    <property type="protein sequence ID" value="MYV16253.1"/>
    <property type="molecule type" value="Genomic_DNA"/>
</dbReference>
<dbReference type="AlphaFoldDB" id="A0A6N9I1H4"/>
<dbReference type="InterPro" id="IPR029058">
    <property type="entry name" value="AB_hydrolase_fold"/>
</dbReference>
<dbReference type="Gene3D" id="3.40.50.1820">
    <property type="entry name" value="alpha/beta hydrolase"/>
    <property type="match status" value="1"/>
</dbReference>
<dbReference type="GO" id="GO:0016787">
    <property type="term" value="F:hydrolase activity"/>
    <property type="evidence" value="ECO:0007669"/>
    <property type="project" value="UniProtKB-KW"/>
</dbReference>
<dbReference type="SUPFAM" id="SSF53474">
    <property type="entry name" value="alpha/beta-Hydrolases"/>
    <property type="match status" value="1"/>
</dbReference>
<feature type="domain" description="BD-FAE-like" evidence="1">
    <location>
        <begin position="25"/>
        <end position="119"/>
    </location>
</feature>
<evidence type="ECO:0000313" key="3">
    <source>
        <dbReference type="Proteomes" id="UP000449209"/>
    </source>
</evidence>
<dbReference type="RefSeq" id="WP_161002866.1">
    <property type="nucleotide sequence ID" value="NZ_WEZQ01000002.1"/>
</dbReference>
<reference evidence="2 3" key="1">
    <citation type="journal article" date="2019" name="Appl. Environ. Microbiol.">
        <title>Genetic determinants of hydroxycinnamic acid metabolism in heterofermentative lactobacilli.</title>
        <authorList>
            <person name="Gaur G."/>
            <person name="Oh J.H."/>
            <person name="Filannino P."/>
            <person name="Gobbetti M."/>
            <person name="van Pijkeren J.P."/>
            <person name="Ganzle M.G."/>
        </authorList>
    </citation>
    <scope>NUCLEOTIDE SEQUENCE [LARGE SCALE GENOMIC DNA]</scope>
    <source>
        <strain evidence="2 3">C5</strain>
    </source>
</reference>
<name>A0A6N9I1H4_9LACO</name>
<evidence type="ECO:0000259" key="1">
    <source>
        <dbReference type="Pfam" id="PF20434"/>
    </source>
</evidence>
<evidence type="ECO:0000313" key="2">
    <source>
        <dbReference type="EMBL" id="MYV16253.1"/>
    </source>
</evidence>
<dbReference type="Proteomes" id="UP000449209">
    <property type="component" value="Unassembled WGS sequence"/>
</dbReference>
<proteinExistence type="predicted"/>
<gene>
    <name evidence="2" type="ORF">GB993_01770</name>
</gene>
<protein>
    <submittedName>
        <fullName evidence="2">Alpha/beta hydrolase</fullName>
    </submittedName>
</protein>
<accession>A0A6N9I1H4</accession>